<accession>A0A5Q2F8V7</accession>
<proteinExistence type="predicted"/>
<evidence type="ECO:0000313" key="2">
    <source>
        <dbReference type="EMBL" id="QGF22891.1"/>
    </source>
</evidence>
<gene>
    <name evidence="2" type="ORF">Rai3103_03530</name>
</gene>
<name>A0A5Q2F8V7_9ACTN</name>
<dbReference type="InterPro" id="IPR023869">
    <property type="entry name" value="tRNA_Adeno_NH3ase_assoc_put"/>
</dbReference>
<dbReference type="KEGG" id="rain:Rai3103_03530"/>
<reference evidence="2 3" key="1">
    <citation type="submission" date="2019-10" db="EMBL/GenBank/DDBJ databases">
        <title>Genomic analysis of Raineyella sp. CBA3103.</title>
        <authorList>
            <person name="Roh S.W."/>
        </authorList>
    </citation>
    <scope>NUCLEOTIDE SEQUENCE [LARGE SCALE GENOMIC DNA]</scope>
    <source>
        <strain evidence="2 3">CBA3103</strain>
    </source>
</reference>
<dbReference type="Proteomes" id="UP000386847">
    <property type="component" value="Chromosome"/>
</dbReference>
<organism evidence="2 3">
    <name type="scientific">Raineyella fluvialis</name>
    <dbReference type="NCBI Taxonomy" id="2662261"/>
    <lineage>
        <taxon>Bacteria</taxon>
        <taxon>Bacillati</taxon>
        <taxon>Actinomycetota</taxon>
        <taxon>Actinomycetes</taxon>
        <taxon>Propionibacteriales</taxon>
        <taxon>Propionibacteriaceae</taxon>
        <taxon>Raineyella</taxon>
    </lineage>
</organism>
<dbReference type="AlphaFoldDB" id="A0A5Q2F8V7"/>
<evidence type="ECO:0000313" key="3">
    <source>
        <dbReference type="Proteomes" id="UP000386847"/>
    </source>
</evidence>
<dbReference type="NCBIfam" id="TIGR03941">
    <property type="entry name" value="tRNA_deam_assoc"/>
    <property type="match status" value="1"/>
</dbReference>
<protein>
    <submittedName>
        <fullName evidence="2">tRNA adenosine deaminase</fullName>
    </submittedName>
</protein>
<keyword evidence="3" id="KW-1185">Reference proteome</keyword>
<sequence length="207" mass="22961">MSDYDDEELDDLDLDSEDELDDDDDQFEDDDIDEDDDDDYEELDDATDEDVDFVVAAYREDGHPVVVALDLVKANDLDEMINHLRRLPGEAGAMGMLSLVEEVFVIVRVRGAVVQVFLSDGAAADEWPIARDILDYLGLDEAPGADDDEIVPVGDSEILRDLGVGDFDLEQLAEDIDTSSDEALLQLADRIGMGPQVRSTVQEEFED</sequence>
<dbReference type="RefSeq" id="WP_153571418.1">
    <property type="nucleotide sequence ID" value="NZ_CP045725.1"/>
</dbReference>
<evidence type="ECO:0000256" key="1">
    <source>
        <dbReference type="SAM" id="MobiDB-lite"/>
    </source>
</evidence>
<dbReference type="EMBL" id="CP045725">
    <property type="protein sequence ID" value="QGF22891.1"/>
    <property type="molecule type" value="Genomic_DNA"/>
</dbReference>
<feature type="region of interest" description="Disordered" evidence="1">
    <location>
        <begin position="1"/>
        <end position="46"/>
    </location>
</feature>